<dbReference type="Pfam" id="PF08448">
    <property type="entry name" value="PAS_4"/>
    <property type="match status" value="1"/>
</dbReference>
<dbReference type="EMBL" id="CP005990">
    <property type="protein sequence ID" value="AGY92032.1"/>
    <property type="molecule type" value="Genomic_DNA"/>
</dbReference>
<dbReference type="NCBIfam" id="TIGR00229">
    <property type="entry name" value="sensory_box"/>
    <property type="match status" value="1"/>
</dbReference>
<dbReference type="PROSITE" id="PS50887">
    <property type="entry name" value="GGDEF"/>
    <property type="match status" value="1"/>
</dbReference>
<dbReference type="STRING" id="1335757.SPICUR_05285"/>
<dbReference type="SUPFAM" id="SSF55785">
    <property type="entry name" value="PYP-like sensor domain (PAS domain)"/>
    <property type="match status" value="2"/>
</dbReference>
<gene>
    <name evidence="5" type="ORF">SPICUR_05285</name>
</gene>
<evidence type="ECO:0000259" key="4">
    <source>
        <dbReference type="PROSITE" id="PS50887"/>
    </source>
</evidence>
<dbReference type="Gene3D" id="3.30.450.20">
    <property type="entry name" value="PAS domain"/>
    <property type="match status" value="2"/>
</dbReference>
<dbReference type="InterPro" id="IPR013656">
    <property type="entry name" value="PAS_4"/>
</dbReference>
<feature type="domain" description="EAL" evidence="3">
    <location>
        <begin position="422"/>
        <end position="676"/>
    </location>
</feature>
<dbReference type="InterPro" id="IPR000014">
    <property type="entry name" value="PAS"/>
</dbReference>
<name>U5T724_9GAMM</name>
<dbReference type="Proteomes" id="UP000017640">
    <property type="component" value="Chromosome"/>
</dbReference>
<dbReference type="OrthoDB" id="7053140at2"/>
<dbReference type="CDD" id="cd00130">
    <property type="entry name" value="PAS"/>
    <property type="match status" value="1"/>
</dbReference>
<dbReference type="SMART" id="SM00091">
    <property type="entry name" value="PAS"/>
    <property type="match status" value="2"/>
</dbReference>
<dbReference type="Pfam" id="PF00990">
    <property type="entry name" value="GGDEF"/>
    <property type="match status" value="1"/>
</dbReference>
<dbReference type="PANTHER" id="PTHR44757">
    <property type="entry name" value="DIGUANYLATE CYCLASE DGCP"/>
    <property type="match status" value="1"/>
</dbReference>
<organism evidence="5 6">
    <name type="scientific">Spiribacter curvatus</name>
    <dbReference type="NCBI Taxonomy" id="1335757"/>
    <lineage>
        <taxon>Bacteria</taxon>
        <taxon>Pseudomonadati</taxon>
        <taxon>Pseudomonadota</taxon>
        <taxon>Gammaproteobacteria</taxon>
        <taxon>Chromatiales</taxon>
        <taxon>Ectothiorhodospiraceae</taxon>
        <taxon>Spiribacter</taxon>
    </lineage>
</organism>
<evidence type="ECO:0000259" key="2">
    <source>
        <dbReference type="PROSITE" id="PS50113"/>
    </source>
</evidence>
<dbReference type="InterPro" id="IPR029787">
    <property type="entry name" value="Nucleotide_cyclase"/>
</dbReference>
<dbReference type="Gene3D" id="3.20.20.450">
    <property type="entry name" value="EAL domain"/>
    <property type="match status" value="1"/>
</dbReference>
<dbReference type="HOGENOM" id="CLU_000445_70_20_6"/>
<sequence>MPDAESFQTLLDASDNLCAIVDSDYRYCWTNATYQRLHAPSLDTLVDRHVGEIVGEAHFEHVVQPHLDSCLDGQPQCFATERPSPSLGRRDLEVRYYPLTRAQSGERQIGIVIADTTDRRECERDVHKMMSITHLNPSPIAITDLQGRMEYVNPALEQISGYTRDELVGHTYAVLKSGNTPDAVYRDLWETISAGRTWTGEFENRRKDGSLYCEYTLIAPLRDDDGAIVNYATIKQDTTTLRATENDLARSAFEDPLTGLSTRNGFSQALQGRLDQGGWQSEAIVMMVDIVGLRDINDAYGYDGGDRLLIEFSQRLSQLTSDPRLAGRIGGDECTLFLESDPDDAIEARLERIVEHLSRPFDLDGVAIDIAIRMGYTRMGHRIRPAERLLREAERALFRHRAESTLPWIAYTDRLEQQTRARIDLTRELRTALQDNQFELHFQPKLDLASGYLVSAEALLRWNHPERGLISPGVFIPIAEQSQLIGPIGEWAIRRACEHLRAWQDEGLDLVRVAVNVSLVQFRTGHFPDSVRRILEESGTAPEQLSLEITESVFAQESASLLRQMRELRDMNVRLSLDDFGTGYSSLLYLQQYPFDEIKIDQGFVTHLMSDRFSRNIVEAVKMLAHALDAEIMAEGIESDSVRRELLMMGIHFGQGFYYSYPLEAEDFRWLLERGSRLPLTADEID</sequence>
<accession>U5T724</accession>
<evidence type="ECO:0000259" key="3">
    <source>
        <dbReference type="PROSITE" id="PS50883"/>
    </source>
</evidence>
<keyword evidence="6" id="KW-1185">Reference proteome</keyword>
<dbReference type="PATRIC" id="fig|1335757.3.peg.1030"/>
<evidence type="ECO:0000313" key="6">
    <source>
        <dbReference type="Proteomes" id="UP000017640"/>
    </source>
</evidence>
<proteinExistence type="predicted"/>
<dbReference type="InterPro" id="IPR035965">
    <property type="entry name" value="PAS-like_dom_sf"/>
</dbReference>
<dbReference type="PANTHER" id="PTHR44757:SF2">
    <property type="entry name" value="BIOFILM ARCHITECTURE MAINTENANCE PROTEIN MBAA"/>
    <property type="match status" value="1"/>
</dbReference>
<dbReference type="AlphaFoldDB" id="U5T724"/>
<reference evidence="5 6" key="1">
    <citation type="journal article" date="2013" name="BMC Genomics">
        <title>Genomes of "Spiribacter", a streamlined, successful halophilic bacterium.</title>
        <authorList>
            <person name="Lopez-Perez M."/>
            <person name="Ghai R."/>
            <person name="Leon M.J."/>
            <person name="Rodriguez-Olmos A."/>
            <person name="Copa-Patino J.L."/>
            <person name="Soliveri J."/>
            <person name="Sanchez-Porro C."/>
            <person name="Ventosa A."/>
            <person name="Rodriguez-Valera F."/>
        </authorList>
    </citation>
    <scope>NUCLEOTIDE SEQUENCE [LARGE SCALE GENOMIC DNA]</scope>
    <source>
        <strain evidence="5 6">UAH-SP71</strain>
    </source>
</reference>
<protein>
    <recommendedName>
        <fullName evidence="7">Diguanylate cyclase</fullName>
    </recommendedName>
</protein>
<dbReference type="InterPro" id="IPR000700">
    <property type="entry name" value="PAS-assoc_C"/>
</dbReference>
<feature type="domain" description="PAC" evidence="2">
    <location>
        <begin position="198"/>
        <end position="250"/>
    </location>
</feature>
<dbReference type="InterPro" id="IPR035919">
    <property type="entry name" value="EAL_sf"/>
</dbReference>
<evidence type="ECO:0000313" key="5">
    <source>
        <dbReference type="EMBL" id="AGY92032.1"/>
    </source>
</evidence>
<dbReference type="SMART" id="SM00267">
    <property type="entry name" value="GGDEF"/>
    <property type="match status" value="1"/>
</dbReference>
<dbReference type="Pfam" id="PF00563">
    <property type="entry name" value="EAL"/>
    <property type="match status" value="1"/>
</dbReference>
<dbReference type="eggNOG" id="COG3829">
    <property type="taxonomic scope" value="Bacteria"/>
</dbReference>
<dbReference type="CDD" id="cd01948">
    <property type="entry name" value="EAL"/>
    <property type="match status" value="1"/>
</dbReference>
<dbReference type="NCBIfam" id="TIGR00254">
    <property type="entry name" value="GGDEF"/>
    <property type="match status" value="1"/>
</dbReference>
<dbReference type="PROSITE" id="PS50112">
    <property type="entry name" value="PAS"/>
    <property type="match status" value="1"/>
</dbReference>
<feature type="domain" description="GGDEF" evidence="4">
    <location>
        <begin position="281"/>
        <end position="413"/>
    </location>
</feature>
<dbReference type="CDD" id="cd01949">
    <property type="entry name" value="GGDEF"/>
    <property type="match status" value="1"/>
</dbReference>
<feature type="domain" description="PAS" evidence="1">
    <location>
        <begin position="125"/>
        <end position="171"/>
    </location>
</feature>
<dbReference type="Pfam" id="PF13426">
    <property type="entry name" value="PAS_9"/>
    <property type="match status" value="1"/>
</dbReference>
<dbReference type="KEGG" id="spiu:SPICUR_05285"/>
<dbReference type="RefSeq" id="WP_023366787.1">
    <property type="nucleotide sequence ID" value="NC_022664.1"/>
</dbReference>
<dbReference type="SUPFAM" id="SSF141868">
    <property type="entry name" value="EAL domain-like"/>
    <property type="match status" value="1"/>
</dbReference>
<dbReference type="InterPro" id="IPR052155">
    <property type="entry name" value="Biofilm_reg_signaling"/>
</dbReference>
<dbReference type="SMART" id="SM00052">
    <property type="entry name" value="EAL"/>
    <property type="match status" value="1"/>
</dbReference>
<dbReference type="InterPro" id="IPR000160">
    <property type="entry name" value="GGDEF_dom"/>
</dbReference>
<dbReference type="InterPro" id="IPR043128">
    <property type="entry name" value="Rev_trsase/Diguanyl_cyclase"/>
</dbReference>
<evidence type="ECO:0000259" key="1">
    <source>
        <dbReference type="PROSITE" id="PS50112"/>
    </source>
</evidence>
<dbReference type="SUPFAM" id="SSF55073">
    <property type="entry name" value="Nucleotide cyclase"/>
    <property type="match status" value="1"/>
</dbReference>
<dbReference type="eggNOG" id="COG5001">
    <property type="taxonomic scope" value="Bacteria"/>
</dbReference>
<dbReference type="PROSITE" id="PS50113">
    <property type="entry name" value="PAC"/>
    <property type="match status" value="1"/>
</dbReference>
<evidence type="ECO:0008006" key="7">
    <source>
        <dbReference type="Google" id="ProtNLM"/>
    </source>
</evidence>
<dbReference type="InterPro" id="IPR001633">
    <property type="entry name" value="EAL_dom"/>
</dbReference>
<dbReference type="Gene3D" id="3.30.70.270">
    <property type="match status" value="1"/>
</dbReference>
<dbReference type="PROSITE" id="PS50883">
    <property type="entry name" value="EAL"/>
    <property type="match status" value="1"/>
</dbReference>